<feature type="coiled-coil region" evidence="1">
    <location>
        <begin position="5"/>
        <end position="57"/>
    </location>
</feature>
<feature type="region of interest" description="Disordered" evidence="2">
    <location>
        <begin position="144"/>
        <end position="193"/>
    </location>
</feature>
<reference evidence="3" key="1">
    <citation type="journal article" date="2020" name="Stud. Mycol.">
        <title>101 Dothideomycetes genomes: a test case for predicting lifestyles and emergence of pathogens.</title>
        <authorList>
            <person name="Haridas S."/>
            <person name="Albert R."/>
            <person name="Binder M."/>
            <person name="Bloem J."/>
            <person name="Labutti K."/>
            <person name="Salamov A."/>
            <person name="Andreopoulos B."/>
            <person name="Baker S."/>
            <person name="Barry K."/>
            <person name="Bills G."/>
            <person name="Bluhm B."/>
            <person name="Cannon C."/>
            <person name="Castanera R."/>
            <person name="Culley D."/>
            <person name="Daum C."/>
            <person name="Ezra D."/>
            <person name="Gonzalez J."/>
            <person name="Henrissat B."/>
            <person name="Kuo A."/>
            <person name="Liang C."/>
            <person name="Lipzen A."/>
            <person name="Lutzoni F."/>
            <person name="Magnuson J."/>
            <person name="Mondo S."/>
            <person name="Nolan M."/>
            <person name="Ohm R."/>
            <person name="Pangilinan J."/>
            <person name="Park H.-J."/>
            <person name="Ramirez L."/>
            <person name="Alfaro M."/>
            <person name="Sun H."/>
            <person name="Tritt A."/>
            <person name="Yoshinaga Y."/>
            <person name="Zwiers L.-H."/>
            <person name="Turgeon B."/>
            <person name="Goodwin S."/>
            <person name="Spatafora J."/>
            <person name="Crous P."/>
            <person name="Grigoriev I."/>
        </authorList>
    </citation>
    <scope>NUCLEOTIDE SEQUENCE</scope>
    <source>
        <strain evidence="3">CBS 125425</strain>
    </source>
</reference>
<gene>
    <name evidence="3" type="ORF">EJ04DRAFT_529762</name>
</gene>
<dbReference type="EMBL" id="ML996360">
    <property type="protein sequence ID" value="KAF2727041.1"/>
    <property type="molecule type" value="Genomic_DNA"/>
</dbReference>
<evidence type="ECO:0008006" key="5">
    <source>
        <dbReference type="Google" id="ProtNLM"/>
    </source>
</evidence>
<dbReference type="Proteomes" id="UP000799444">
    <property type="component" value="Unassembled WGS sequence"/>
</dbReference>
<evidence type="ECO:0000313" key="4">
    <source>
        <dbReference type="Proteomes" id="UP000799444"/>
    </source>
</evidence>
<keyword evidence="4" id="KW-1185">Reference proteome</keyword>
<evidence type="ECO:0000256" key="1">
    <source>
        <dbReference type="SAM" id="Coils"/>
    </source>
</evidence>
<evidence type="ECO:0000313" key="3">
    <source>
        <dbReference type="EMBL" id="KAF2727041.1"/>
    </source>
</evidence>
<accession>A0A9P4QLF1</accession>
<name>A0A9P4QLF1_9PLEO</name>
<dbReference type="OrthoDB" id="3684459at2759"/>
<keyword evidence="1" id="KW-0175">Coiled coil</keyword>
<proteinExistence type="predicted"/>
<feature type="region of interest" description="Disordered" evidence="2">
    <location>
        <begin position="285"/>
        <end position="311"/>
    </location>
</feature>
<feature type="compositionally biased region" description="Low complexity" evidence="2">
    <location>
        <begin position="181"/>
        <end position="193"/>
    </location>
</feature>
<protein>
    <recommendedName>
        <fullName evidence="5">C3H1-type domain-containing protein</fullName>
    </recommendedName>
</protein>
<sequence>MSSIIDQVRKENAALKKQLAAKTQQASHAIRKSEKLEKALNAAVADHNKALQNYKNNFAEVHAAYQRHMSAASHDVAELAQFLQRLQEQSAEERGSSERKKQYAVARAVAQIKSLGQTEVTKAKAEAAWATAELQKKEKEMAALKKQAAAQKSVQPSPGPGLVPQGHRMTNPFLPAPPQAPVSNSQPSPSAPAPAVLAHAATVPEKCRVSCLYCHSRWWQKECDNGEPCENCWLVGNTECVRPKCESWGKGECSVRGECFRAHEDDGFLNLAGFKKDLKRKLPHKAARESPVAQKKRRLGDGTYLLTRGQK</sequence>
<comment type="caution">
    <text evidence="3">The sequence shown here is derived from an EMBL/GenBank/DDBJ whole genome shotgun (WGS) entry which is preliminary data.</text>
</comment>
<evidence type="ECO:0000256" key="2">
    <source>
        <dbReference type="SAM" id="MobiDB-lite"/>
    </source>
</evidence>
<dbReference type="AlphaFoldDB" id="A0A9P4QLF1"/>
<organism evidence="3 4">
    <name type="scientific">Polyplosphaeria fusca</name>
    <dbReference type="NCBI Taxonomy" id="682080"/>
    <lineage>
        <taxon>Eukaryota</taxon>
        <taxon>Fungi</taxon>
        <taxon>Dikarya</taxon>
        <taxon>Ascomycota</taxon>
        <taxon>Pezizomycotina</taxon>
        <taxon>Dothideomycetes</taxon>
        <taxon>Pleosporomycetidae</taxon>
        <taxon>Pleosporales</taxon>
        <taxon>Tetraplosphaeriaceae</taxon>
        <taxon>Polyplosphaeria</taxon>
    </lineage>
</organism>